<dbReference type="InterPro" id="IPR034113">
    <property type="entry name" value="SCP_GAPR1-like"/>
</dbReference>
<dbReference type="InterPro" id="IPR018244">
    <property type="entry name" value="Allrgn_V5/Tpx1_CS"/>
</dbReference>
<organism evidence="3 4">
    <name type="scientific">Solea senegalensis</name>
    <name type="common">Senegalese sole</name>
    <dbReference type="NCBI Taxonomy" id="28829"/>
    <lineage>
        <taxon>Eukaryota</taxon>
        <taxon>Metazoa</taxon>
        <taxon>Chordata</taxon>
        <taxon>Craniata</taxon>
        <taxon>Vertebrata</taxon>
        <taxon>Euteleostomi</taxon>
        <taxon>Actinopterygii</taxon>
        <taxon>Neopterygii</taxon>
        <taxon>Teleostei</taxon>
        <taxon>Neoteleostei</taxon>
        <taxon>Acanthomorphata</taxon>
        <taxon>Carangaria</taxon>
        <taxon>Pleuronectiformes</taxon>
        <taxon>Pleuronectoidei</taxon>
        <taxon>Soleidae</taxon>
        <taxon>Solea</taxon>
    </lineage>
</organism>
<name>A0AAV6QIG8_SOLSE</name>
<dbReference type="PROSITE" id="PS01009">
    <property type="entry name" value="CRISP_1"/>
    <property type="match status" value="1"/>
</dbReference>
<evidence type="ECO:0000313" key="3">
    <source>
        <dbReference type="EMBL" id="KAG7490953.1"/>
    </source>
</evidence>
<dbReference type="SMART" id="SM00198">
    <property type="entry name" value="SCP"/>
    <property type="match status" value="1"/>
</dbReference>
<comment type="caution">
    <text evidence="3">The sequence shown here is derived from an EMBL/GenBank/DDBJ whole genome shotgun (WGS) entry which is preliminary data.</text>
</comment>
<dbReference type="PANTHER" id="PTHR10334">
    <property type="entry name" value="CYSTEINE-RICH SECRETORY PROTEIN-RELATED"/>
    <property type="match status" value="1"/>
</dbReference>
<dbReference type="InterPro" id="IPR001283">
    <property type="entry name" value="CRISP-related"/>
</dbReference>
<dbReference type="Proteomes" id="UP000693946">
    <property type="component" value="Linkage Group LG5"/>
</dbReference>
<feature type="compositionally biased region" description="Gly residues" evidence="1">
    <location>
        <begin position="148"/>
        <end position="163"/>
    </location>
</feature>
<proteinExistence type="predicted"/>
<evidence type="ECO:0000259" key="2">
    <source>
        <dbReference type="SMART" id="SM00198"/>
    </source>
</evidence>
<accession>A0AAV6QIG8</accession>
<dbReference type="GO" id="GO:0005576">
    <property type="term" value="C:extracellular region"/>
    <property type="evidence" value="ECO:0007669"/>
    <property type="project" value="InterPro"/>
</dbReference>
<dbReference type="CDD" id="cd05382">
    <property type="entry name" value="CAP_GAPR1-like"/>
    <property type="match status" value="1"/>
</dbReference>
<sequence length="174" mass="18703">MADSRFQREFLDAHNTYRKLHGSPPLVLSSELNAAAQRWAEHLLSLGLLSHSDTSNGENIYTAMKSDPLTAKDAVDAWYEEVSNYSWSSPGFRSNTGHFTQVVWKESAQLGVGVATAGTRSYVVAQYHPAGNMTMPGFFERNVLPKGSSGGSGSNNSSSGGGATTTSHKECTLL</sequence>
<dbReference type="Pfam" id="PF00188">
    <property type="entry name" value="CAP"/>
    <property type="match status" value="1"/>
</dbReference>
<dbReference type="AlphaFoldDB" id="A0AAV6QIG8"/>
<reference evidence="3 4" key="1">
    <citation type="journal article" date="2021" name="Sci. Rep.">
        <title>Chromosome anchoring in Senegalese sole (Solea senegalensis) reveals sex-associated markers and genome rearrangements in flatfish.</title>
        <authorList>
            <person name="Guerrero-Cozar I."/>
            <person name="Gomez-Garrido J."/>
            <person name="Berbel C."/>
            <person name="Martinez-Blanch J.F."/>
            <person name="Alioto T."/>
            <person name="Claros M.G."/>
            <person name="Gagnaire P.A."/>
            <person name="Manchado M."/>
        </authorList>
    </citation>
    <scope>NUCLEOTIDE SEQUENCE [LARGE SCALE GENOMIC DNA]</scope>
    <source>
        <strain evidence="3">Sse05_10M</strain>
    </source>
</reference>
<feature type="region of interest" description="Disordered" evidence="1">
    <location>
        <begin position="144"/>
        <end position="174"/>
    </location>
</feature>
<dbReference type="EMBL" id="JAGKHQ010000017">
    <property type="protein sequence ID" value="KAG7490953.1"/>
    <property type="molecule type" value="Genomic_DNA"/>
</dbReference>
<dbReference type="InterPro" id="IPR014044">
    <property type="entry name" value="CAP_dom"/>
</dbReference>
<protein>
    <submittedName>
        <fullName evidence="3">Golgi-associated plant pathoproteinsis-related protein 1-like</fullName>
    </submittedName>
</protein>
<dbReference type="FunFam" id="3.40.33.10:FF:000002">
    <property type="entry name" value="Golgi-associated plant pathogenesis-related protein 1"/>
    <property type="match status" value="1"/>
</dbReference>
<evidence type="ECO:0000313" key="4">
    <source>
        <dbReference type="Proteomes" id="UP000693946"/>
    </source>
</evidence>
<feature type="domain" description="SCP" evidence="2">
    <location>
        <begin position="5"/>
        <end position="135"/>
    </location>
</feature>
<keyword evidence="4" id="KW-1185">Reference proteome</keyword>
<gene>
    <name evidence="3" type="ORF">JOB18_045643</name>
</gene>
<evidence type="ECO:0000256" key="1">
    <source>
        <dbReference type="SAM" id="MobiDB-lite"/>
    </source>
</evidence>